<feature type="non-terminal residue" evidence="15">
    <location>
        <position position="1"/>
    </location>
</feature>
<dbReference type="PANTHER" id="PTHR46161">
    <property type="entry name" value="NUCLEOSIDE DIPHOSPHATE KINASE"/>
    <property type="match status" value="1"/>
</dbReference>
<comment type="caution">
    <text evidence="15">The sequence shown here is derived from an EMBL/GenBank/DDBJ whole genome shotgun (WGS) entry which is preliminary data.</text>
</comment>
<keyword evidence="3" id="KW-0963">Cytoplasm</keyword>
<dbReference type="InterPro" id="IPR034907">
    <property type="entry name" value="NDK-like_dom"/>
</dbReference>
<evidence type="ECO:0000313" key="16">
    <source>
        <dbReference type="Proteomes" id="UP000789831"/>
    </source>
</evidence>
<dbReference type="Pfam" id="PF00334">
    <property type="entry name" value="NDK"/>
    <property type="match status" value="1"/>
</dbReference>
<evidence type="ECO:0000256" key="6">
    <source>
        <dbReference type="ARBA" id="ARBA00022741"/>
    </source>
</evidence>
<dbReference type="AlphaFoldDB" id="A0A9N9CMT4"/>
<dbReference type="PRINTS" id="PR01243">
    <property type="entry name" value="NUCDPKINASE"/>
</dbReference>
<dbReference type="Proteomes" id="UP000789831">
    <property type="component" value="Unassembled WGS sequence"/>
</dbReference>
<dbReference type="GO" id="GO:0004550">
    <property type="term" value="F:nucleoside diphosphate kinase activity"/>
    <property type="evidence" value="ECO:0007669"/>
    <property type="project" value="UniProtKB-EC"/>
</dbReference>
<keyword evidence="10" id="KW-0546">Nucleotide metabolism</keyword>
<evidence type="ECO:0000256" key="4">
    <source>
        <dbReference type="ARBA" id="ARBA00022679"/>
    </source>
</evidence>
<comment type="similarity">
    <text evidence="1 11 12">Belongs to the NDK family.</text>
</comment>
<proteinExistence type="inferred from homology"/>
<comment type="catalytic activity">
    <reaction evidence="13">
        <text>a 2'-deoxyribonucleoside 5'-diphosphate + ATP = a 2'-deoxyribonucleoside 5'-triphosphate + ADP</text>
        <dbReference type="Rhea" id="RHEA:44640"/>
        <dbReference type="ChEBI" id="CHEBI:30616"/>
        <dbReference type="ChEBI" id="CHEBI:61560"/>
        <dbReference type="ChEBI" id="CHEBI:73316"/>
        <dbReference type="ChEBI" id="CHEBI:456216"/>
        <dbReference type="EC" id="2.7.4.6"/>
    </reaction>
</comment>
<reference evidence="15" key="1">
    <citation type="submission" date="2021-06" db="EMBL/GenBank/DDBJ databases">
        <authorList>
            <person name="Kallberg Y."/>
            <person name="Tangrot J."/>
            <person name="Rosling A."/>
        </authorList>
    </citation>
    <scope>NUCLEOTIDE SEQUENCE</scope>
    <source>
        <strain evidence="15">MT106</strain>
    </source>
</reference>
<evidence type="ECO:0000256" key="3">
    <source>
        <dbReference type="ARBA" id="ARBA00022490"/>
    </source>
</evidence>
<keyword evidence="9" id="KW-0460">Magnesium</keyword>
<evidence type="ECO:0000256" key="12">
    <source>
        <dbReference type="RuleBase" id="RU004011"/>
    </source>
</evidence>
<dbReference type="InterPro" id="IPR001564">
    <property type="entry name" value="Nucleoside_diP_kinase"/>
</dbReference>
<dbReference type="EMBL" id="CAJVPL010002291">
    <property type="protein sequence ID" value="CAG8605839.1"/>
    <property type="molecule type" value="Genomic_DNA"/>
</dbReference>
<dbReference type="GO" id="GO:0006228">
    <property type="term" value="P:UTP biosynthetic process"/>
    <property type="evidence" value="ECO:0007669"/>
    <property type="project" value="InterPro"/>
</dbReference>
<evidence type="ECO:0000313" key="15">
    <source>
        <dbReference type="EMBL" id="CAG8605839.1"/>
    </source>
</evidence>
<name>A0A9N9CMT4_9GLOM</name>
<evidence type="ECO:0000256" key="11">
    <source>
        <dbReference type="PROSITE-ProRule" id="PRU00706"/>
    </source>
</evidence>
<dbReference type="InterPro" id="IPR036850">
    <property type="entry name" value="NDK-like_dom_sf"/>
</dbReference>
<evidence type="ECO:0000256" key="13">
    <source>
        <dbReference type="RuleBase" id="RU004013"/>
    </source>
</evidence>
<sequence>LKIVGMKMLRLTLPQAQNFYQEHQAKPFFADMVHFMCSAPVVIMCLEGENAIKLNREIMGVTNPQAAQVGTIRKIYGASIGANAVHGSDSPHAAEREINFFFPPAEIFSLLIIKKGGKK</sequence>
<accession>A0A9N9CMT4</accession>
<dbReference type="PROSITE" id="PS00469">
    <property type="entry name" value="NDPK"/>
    <property type="match status" value="1"/>
</dbReference>
<keyword evidence="6 13" id="KW-0547">Nucleotide-binding</keyword>
<keyword evidence="7 13" id="KW-0418">Kinase</keyword>
<evidence type="ECO:0000256" key="8">
    <source>
        <dbReference type="ARBA" id="ARBA00022840"/>
    </source>
</evidence>
<dbReference type="SUPFAM" id="SSF54919">
    <property type="entry name" value="Nucleoside diphosphate kinase, NDK"/>
    <property type="match status" value="1"/>
</dbReference>
<evidence type="ECO:0000259" key="14">
    <source>
        <dbReference type="SMART" id="SM00562"/>
    </source>
</evidence>
<dbReference type="PROSITE" id="PS51374">
    <property type="entry name" value="NDPK_LIKE"/>
    <property type="match status" value="1"/>
</dbReference>
<protein>
    <recommendedName>
        <fullName evidence="2 13">Nucleoside diphosphate kinase</fullName>
        <ecNumber evidence="13">2.7.4.6</ecNumber>
    </recommendedName>
</protein>
<evidence type="ECO:0000256" key="9">
    <source>
        <dbReference type="ARBA" id="ARBA00022842"/>
    </source>
</evidence>
<dbReference type="CDD" id="cd04413">
    <property type="entry name" value="NDPk_I"/>
    <property type="match status" value="1"/>
</dbReference>
<evidence type="ECO:0000256" key="10">
    <source>
        <dbReference type="ARBA" id="ARBA00023080"/>
    </source>
</evidence>
<evidence type="ECO:0000256" key="5">
    <source>
        <dbReference type="ARBA" id="ARBA00022723"/>
    </source>
</evidence>
<keyword evidence="8 13" id="KW-0067">ATP-binding</keyword>
<dbReference type="PANTHER" id="PTHR46161:SF3">
    <property type="entry name" value="NUCLEOSIDE DIPHOSPHATE KINASE DDB_G0292928-RELATED"/>
    <property type="match status" value="1"/>
</dbReference>
<dbReference type="Gene3D" id="3.30.70.141">
    <property type="entry name" value="Nucleoside diphosphate kinase-like domain"/>
    <property type="match status" value="1"/>
</dbReference>
<gene>
    <name evidence="15" type="ORF">AGERDE_LOCUS9336</name>
</gene>
<evidence type="ECO:0000256" key="7">
    <source>
        <dbReference type="ARBA" id="ARBA00022777"/>
    </source>
</evidence>
<dbReference type="GO" id="GO:0005524">
    <property type="term" value="F:ATP binding"/>
    <property type="evidence" value="ECO:0007669"/>
    <property type="project" value="UniProtKB-KW"/>
</dbReference>
<organism evidence="15 16">
    <name type="scientific">Ambispora gerdemannii</name>
    <dbReference type="NCBI Taxonomy" id="144530"/>
    <lineage>
        <taxon>Eukaryota</taxon>
        <taxon>Fungi</taxon>
        <taxon>Fungi incertae sedis</taxon>
        <taxon>Mucoromycota</taxon>
        <taxon>Glomeromycotina</taxon>
        <taxon>Glomeromycetes</taxon>
        <taxon>Archaeosporales</taxon>
        <taxon>Ambisporaceae</taxon>
        <taxon>Ambispora</taxon>
    </lineage>
</organism>
<dbReference type="GO" id="GO:0046872">
    <property type="term" value="F:metal ion binding"/>
    <property type="evidence" value="ECO:0007669"/>
    <property type="project" value="UniProtKB-KW"/>
</dbReference>
<keyword evidence="4 13" id="KW-0808">Transferase</keyword>
<dbReference type="InterPro" id="IPR023005">
    <property type="entry name" value="Nucleoside_diP_kinase_AS"/>
</dbReference>
<dbReference type="GO" id="GO:0006241">
    <property type="term" value="P:CTP biosynthetic process"/>
    <property type="evidence" value="ECO:0007669"/>
    <property type="project" value="InterPro"/>
</dbReference>
<keyword evidence="5" id="KW-0479">Metal-binding</keyword>
<dbReference type="OrthoDB" id="2162449at2759"/>
<comment type="caution">
    <text evidence="11">Lacks conserved residue(s) required for the propagation of feature annotation.</text>
</comment>
<feature type="domain" description="Nucleoside diphosphate kinase-like" evidence="14">
    <location>
        <begin position="1"/>
        <end position="109"/>
    </location>
</feature>
<keyword evidence="16" id="KW-1185">Reference proteome</keyword>
<evidence type="ECO:0000256" key="1">
    <source>
        <dbReference type="ARBA" id="ARBA00008142"/>
    </source>
</evidence>
<evidence type="ECO:0000256" key="2">
    <source>
        <dbReference type="ARBA" id="ARBA00017632"/>
    </source>
</evidence>
<dbReference type="SMART" id="SM00562">
    <property type="entry name" value="NDK"/>
    <property type="match status" value="1"/>
</dbReference>
<dbReference type="EC" id="2.7.4.6" evidence="13"/>
<dbReference type="GO" id="GO:0006183">
    <property type="term" value="P:GTP biosynthetic process"/>
    <property type="evidence" value="ECO:0007669"/>
    <property type="project" value="InterPro"/>
</dbReference>